<accession>A0A6J1SWI4</accession>
<feature type="domain" description="URB1 C-terminal" evidence="3">
    <location>
        <begin position="1669"/>
        <end position="1861"/>
    </location>
</feature>
<keyword evidence="4" id="KW-1185">Reference proteome</keyword>
<evidence type="ECO:0000259" key="3">
    <source>
        <dbReference type="Pfam" id="PF16201"/>
    </source>
</evidence>
<evidence type="ECO:0000256" key="1">
    <source>
        <dbReference type="SAM" id="MobiDB-lite"/>
    </source>
</evidence>
<evidence type="ECO:0000259" key="2">
    <source>
        <dbReference type="Pfam" id="PF11707"/>
    </source>
</evidence>
<feature type="compositionally biased region" description="Basic residues" evidence="1">
    <location>
        <begin position="1"/>
        <end position="10"/>
    </location>
</feature>
<sequence>MGIKVKRKASKSLNESPVLTERNDTTEAEPPNKKQKLLSPEEFIKSLRGPNASESLKQWLYLISNKKEQAQMDKDLSRKTSKPNEEETAKINKQQGENEEVKDTDKTGIDEDDDEDLEEGIEKDADKEEEEGLTHIDAFLSAGGSISDIVYTLPSAESAHASHLRHVFRVLYKILLRISAEHHDKIPEAVEVCRDLANTYLKQINDMLKIQRAPRERICNLELLTAMAALDSKFAKEILSIISLEAETADHLTSPRVAFSVRLAYLKFLIALLIDADTPSIMAVVHKPWMLSSVWEGLQYDPSHIVVLLLMTIKKAVLENKSVPKSAKQIIFNTDGIISLLHLYKWKGPQNRPKSLTFWAMKKMDDKPKLLAEIDSIEAEQVADAVQELLIVLLTDHRFGIIFRDTAVAHQSDRHNKMVSRVLERIGHPWENVKVAGLVSKVLAACPDSLRSTLASMKPFIKPRSSEKWFNCIKFLEQVLEDQCPEEVLLRQVSWLTMMHLGAAAIEMCSPSSILNALCSDNADALYTDDIAVAKCTVKLLVSMLKKIYNFTEVVKRWASSGVLSYAQSTAFCRHISDYVSKNVPMLSSIQKAWQLWSEKCKTSETLNDESDKPIDILSFLLELLEFYHKLCPSTLDPLHAEQSDLKIAMTNTVLETTGTEETAQLRNRLYRLLLAVNDQDFSAENMEMKEPMQLIFKDLVSQCATVRSLAWSVLQSLVRRAGTLEGSPQEAVVWLSVFQETFTGQEELSKEVVEMLVESVLRACSQCPKYLDIIARSEEGAAEIYNEDGTAQCSLFDEAAFDELLEDASETFDQQPNPNKIHFSSVTVSSWLPSFLEVFGEYTNGKKIKKRSRLIAEEFCCKLILRLLYRLPHPGPFFYLLLRTYSKIVPAKLTDYLQSWVPGGNPQLVQLHLLGESSVELKLGTYLFFDDGIENVSSETKLQKLFLSLSLPTVEDDFKGNVSDVRKLEVIGQVVQVVYFISFHLTQLAQLKNLTEDFVIRSQEMLLYMSEVASHFDDYYYKGKEHGLFFEIFKVLFCHPMLYQQFNPITKHNSESSTLLTNMMINLAKKASVCQSLENYLMPFKDKLLTIVKSLAKKKKKKMPKGDIAFMISAIPLKFEEISNLLELTACLPATSSMIGSDENLKLSPWYHLTAHLFSRASDLRNKGSSNKNEVMLLPPAVITQVSDLLLEMLPIKNCDATSLTEALMSYIESCPQQTAHVSESLLQCMLNSCEANQATCKLAQWVASCTSSKELLSKLKSSIKDKFTTRKRLGLILPVIRVALKSQEKEGFWKPVLTPLYDQMKSEIHEHAISLANHPEWLASNTDVVVILMKRFMKTDERESICKALEKKAPALTEEKQYYLNLITEVLQSQPPQLLLLLLAWLGVSLKKNGNSSGHIGLVQLLSDAIVRFTKEVTFDNFSSVKESKVWQETLRLTLKWGLAHGKDDDETGNKASDVSCMLLKTLHSLFKKMYVILEDHEHIKLVHSMTIQHSEFLNIMMGTSPSKFELVQLLNVLIERSPKMMDCSHVPVLLAAYSASLSKTDRALLKILILYEQSGIDLSQYRPYFWGRQGANHYSIWSQGNKNNKTLLQQPRPDQVLGLLDINMVMQTIGQFSIKSTLKISEDETEFVDGIYDPSFYLPLFMYLLSPESPVLTHMFVRSGALALTLSALASYDITIRAAAFTTLSRFISHLQMARGRNKELLLHFMSALQKGVLAFGSENPRLPSVVSVFLSRSAIEISNPSSPLYRPLINFILAKPAMNLKTVPEFLQLLHSDHVDHLAHRHWILEVLAEGIRAPIDVDLCTEVAAFKLLPAYYSSCLSDFKSKLLILQWLRSTVAVQYGACRLVRDFSFVSWLHQTIMNLTVENSTLTTEMVSLLSDLWGSLSMSTKGKQDSETGRPIPHIESSASKVLLLLLTLHLKLTPQTCVDSLIKYISVLTKVTSCLQPEETSMFSKEKLLSILEVGSAFSPNKREFFDLLEFGHNFTEVKEILPDVGDKPNELRLKLRALTIQWSKCQALVHIML</sequence>
<organism evidence="4 5">
    <name type="scientific">Frankliniella occidentalis</name>
    <name type="common">Western flower thrips</name>
    <name type="synonym">Euthrips occidentalis</name>
    <dbReference type="NCBI Taxonomy" id="133901"/>
    <lineage>
        <taxon>Eukaryota</taxon>
        <taxon>Metazoa</taxon>
        <taxon>Ecdysozoa</taxon>
        <taxon>Arthropoda</taxon>
        <taxon>Hexapoda</taxon>
        <taxon>Insecta</taxon>
        <taxon>Pterygota</taxon>
        <taxon>Neoptera</taxon>
        <taxon>Paraneoptera</taxon>
        <taxon>Thysanoptera</taxon>
        <taxon>Terebrantia</taxon>
        <taxon>Thripoidea</taxon>
        <taxon>Thripidae</taxon>
        <taxon>Frankliniella</taxon>
    </lineage>
</organism>
<dbReference type="GO" id="GO:0005730">
    <property type="term" value="C:nucleolus"/>
    <property type="evidence" value="ECO:0007669"/>
    <property type="project" value="TreeGrafter"/>
</dbReference>
<feature type="compositionally biased region" description="Basic and acidic residues" evidence="1">
    <location>
        <begin position="69"/>
        <end position="90"/>
    </location>
</feature>
<gene>
    <name evidence="5" type="primary">LOC113209487</name>
</gene>
<dbReference type="GO" id="GO:0000466">
    <property type="term" value="P:maturation of 5.8S rRNA from tricistronic rRNA transcript (SSU-rRNA, 5.8S rRNA, LSU-rRNA)"/>
    <property type="evidence" value="ECO:0007669"/>
    <property type="project" value="TreeGrafter"/>
</dbReference>
<dbReference type="InterPro" id="IPR039844">
    <property type="entry name" value="URB1"/>
</dbReference>
<feature type="region of interest" description="Disordered" evidence="1">
    <location>
        <begin position="69"/>
        <end position="117"/>
    </location>
</feature>
<dbReference type="InterPro" id="IPR021714">
    <property type="entry name" value="URB1_N"/>
</dbReference>
<evidence type="ECO:0000313" key="5">
    <source>
        <dbReference type="RefSeq" id="XP_026282811.1"/>
    </source>
</evidence>
<dbReference type="PANTHER" id="PTHR13500:SF0">
    <property type="entry name" value="NUCLEOLAR PRE-RIBOSOMAL-ASSOCIATED PROTEIN 1"/>
    <property type="match status" value="1"/>
</dbReference>
<evidence type="ECO:0000313" key="4">
    <source>
        <dbReference type="Proteomes" id="UP000504606"/>
    </source>
</evidence>
<dbReference type="Pfam" id="PF11707">
    <property type="entry name" value="Npa1"/>
    <property type="match status" value="1"/>
</dbReference>
<dbReference type="InterPro" id="IPR032436">
    <property type="entry name" value="URB1_C"/>
</dbReference>
<dbReference type="RefSeq" id="XP_026282811.1">
    <property type="nucleotide sequence ID" value="XM_026427026.2"/>
</dbReference>
<feature type="region of interest" description="Disordered" evidence="1">
    <location>
        <begin position="1"/>
        <end position="50"/>
    </location>
</feature>
<feature type="domain" description="URB1 N-terminal" evidence="2">
    <location>
        <begin position="147"/>
        <end position="471"/>
    </location>
</feature>
<reference evidence="5" key="1">
    <citation type="submission" date="2025-08" db="UniProtKB">
        <authorList>
            <consortium name="RefSeq"/>
        </authorList>
    </citation>
    <scope>IDENTIFICATION</scope>
    <source>
        <tissue evidence="5">Whole organism</tissue>
    </source>
</reference>
<dbReference type="KEGG" id="foc:113209487"/>
<dbReference type="Proteomes" id="UP000504606">
    <property type="component" value="Unplaced"/>
</dbReference>
<name>A0A6J1SWI4_FRAOC</name>
<dbReference type="Pfam" id="PF16201">
    <property type="entry name" value="NopRA1"/>
    <property type="match status" value="1"/>
</dbReference>
<dbReference type="PANTHER" id="PTHR13500">
    <property type="entry name" value="NUCLEOLAR PRERIBOSOMAL-ASSOCIATED PROTEIN 1"/>
    <property type="match status" value="1"/>
</dbReference>
<dbReference type="OrthoDB" id="72892at2759"/>
<proteinExistence type="predicted"/>
<protein>
    <submittedName>
        <fullName evidence="5">Nucleolar pre-ribosomal-associated protein 1</fullName>
    </submittedName>
</protein>
<dbReference type="GeneID" id="113209487"/>
<dbReference type="GO" id="GO:0000463">
    <property type="term" value="P:maturation of LSU-rRNA from tricistronic rRNA transcript (SSU-rRNA, 5.8S rRNA, LSU-rRNA)"/>
    <property type="evidence" value="ECO:0007669"/>
    <property type="project" value="TreeGrafter"/>
</dbReference>
<feature type="compositionally biased region" description="Basic and acidic residues" evidence="1">
    <location>
        <begin position="99"/>
        <end position="109"/>
    </location>
</feature>